<dbReference type="OrthoDB" id="531718at2"/>
<feature type="domain" description="DUF4394" evidence="2">
    <location>
        <begin position="45"/>
        <end position="294"/>
    </location>
</feature>
<evidence type="ECO:0000256" key="1">
    <source>
        <dbReference type="SAM" id="SignalP"/>
    </source>
</evidence>
<evidence type="ECO:0000259" key="2">
    <source>
        <dbReference type="Pfam" id="PF14339"/>
    </source>
</evidence>
<dbReference type="RefSeq" id="WP_123096585.1">
    <property type="nucleotide sequence ID" value="NZ_RIZG01000010.1"/>
</dbReference>
<dbReference type="InterPro" id="IPR025507">
    <property type="entry name" value="DUF4394"/>
</dbReference>
<protein>
    <submittedName>
        <fullName evidence="3">DUF4394 domain-containing protein</fullName>
    </submittedName>
</protein>
<organism evidence="3 4">
    <name type="scientific">Marinomonas hwangdonensis</name>
    <dbReference type="NCBI Taxonomy" id="1053647"/>
    <lineage>
        <taxon>Bacteria</taxon>
        <taxon>Pseudomonadati</taxon>
        <taxon>Pseudomonadota</taxon>
        <taxon>Gammaproteobacteria</taxon>
        <taxon>Oceanospirillales</taxon>
        <taxon>Oceanospirillaceae</taxon>
        <taxon>Marinomonas</taxon>
    </lineage>
</organism>
<reference evidence="3 4" key="1">
    <citation type="journal article" date="2012" name="Int. J. Syst. Evol. Microbiol.">
        <title>Marinomonas hwangdonensis sp. nov., isolated from seawater.</title>
        <authorList>
            <person name="Jung Y.T."/>
            <person name="Oh T.K."/>
            <person name="Yoon J.H."/>
        </authorList>
    </citation>
    <scope>NUCLEOTIDE SEQUENCE [LARGE SCALE GENOMIC DNA]</scope>
    <source>
        <strain evidence="3 4">HDW-15</strain>
    </source>
</reference>
<gene>
    <name evidence="3" type="ORF">EBI00_14100</name>
</gene>
<dbReference type="SUPFAM" id="SSF75011">
    <property type="entry name" value="3-carboxy-cis,cis-mucoante lactonizing enzyme"/>
    <property type="match status" value="1"/>
</dbReference>
<keyword evidence="4" id="KW-1185">Reference proteome</keyword>
<comment type="caution">
    <text evidence="3">The sequence shown here is derived from an EMBL/GenBank/DDBJ whole genome shotgun (WGS) entry which is preliminary data.</text>
</comment>
<name>A0A3M8Q1L4_9GAMM</name>
<evidence type="ECO:0000313" key="3">
    <source>
        <dbReference type="EMBL" id="RNF48840.1"/>
    </source>
</evidence>
<feature type="chain" id="PRO_5018004982" evidence="1">
    <location>
        <begin position="22"/>
        <end position="297"/>
    </location>
</feature>
<proteinExistence type="predicted"/>
<dbReference type="AlphaFoldDB" id="A0A3M8Q1L4"/>
<dbReference type="Proteomes" id="UP000280507">
    <property type="component" value="Unassembled WGS sequence"/>
</dbReference>
<evidence type="ECO:0000313" key="4">
    <source>
        <dbReference type="Proteomes" id="UP000280507"/>
    </source>
</evidence>
<accession>A0A3M8Q1L4</accession>
<sequence length="297" mass="31611">MIRKTSSILLALGVLASASQAQTLSTMSTDMAAPETLHALLSDNTLIKFNAAEPAVVKNRVSLQGFSQSDERIMGIDFRVAYGVMYAVSNLGQMYTIDTESGQMTPIGKPTQGVRLDGELYGVDFNPAADRIRVVTDGGVNGRMHPETGLYVDNQSEMSGVQFDGDLQYSADDVAYGLTPRLVAAAYTYNAKNNKLTTNFAIDAAQGTLVTQGTRETEVNQVSPNTGKLYTVGSLATGPVVDAHFDIADVTNAAYVALSTQDKASYTLYKINLDNAELTKIGELASGNAIVGMAIEP</sequence>
<dbReference type="EMBL" id="RIZG01000010">
    <property type="protein sequence ID" value="RNF48840.1"/>
    <property type="molecule type" value="Genomic_DNA"/>
</dbReference>
<feature type="signal peptide" evidence="1">
    <location>
        <begin position="1"/>
        <end position="21"/>
    </location>
</feature>
<dbReference type="Pfam" id="PF14339">
    <property type="entry name" value="DUF4394"/>
    <property type="match status" value="1"/>
</dbReference>
<keyword evidence="1" id="KW-0732">Signal</keyword>